<dbReference type="PANTHER" id="PTHR23424">
    <property type="entry name" value="SERUM AMYLOID A"/>
    <property type="match status" value="1"/>
</dbReference>
<comment type="subcellular location">
    <subcellularLocation>
        <location evidence="1">Nucleus</location>
    </subcellularLocation>
</comment>
<comment type="caution">
    <text evidence="4">The sequence shown here is derived from an EMBL/GenBank/DDBJ whole genome shotgun (WGS) entry which is preliminary data.</text>
</comment>
<evidence type="ECO:0000256" key="2">
    <source>
        <dbReference type="ARBA" id="ARBA00023242"/>
    </source>
</evidence>
<protein>
    <submittedName>
        <fullName evidence="4">Protein SAAL1</fullName>
    </submittedName>
</protein>
<feature type="non-terminal residue" evidence="4">
    <location>
        <position position="461"/>
    </location>
</feature>
<sequence length="461" mass="52319">LFIGAEEFELRKFVMEPNKVQHDEDPRTSNVEAENVDDFDKLKGDAIGSTLYSESVLLKTLITLSEQTGENWSDQLEEQLCFLWDMTFEEDVVTLLMEHDFVNLACHVIRVTSEPRLIEILVGILGNMTALKSARKSLSQLNTAEQLLSLLSSSDTPTLLQLVRLLNTCVWHVNRSSHTPDGQDEDEKVESQAEADVWVQLLSTSAPSINENLSFILRSSTNGELLQSTLELLNNLCCISSRNHYYSEFLSTEVMLQGLTESLHQLLNVKSLSDTNNIVWEDKIEKAAQHWSQTLSTFTLHDAGVDLIYTQRQIIMRSICCILDPLCSEENIFPVNAIKFEVLDSIVDILDCLKNKRNYCPPAILPRLLTIFALMSPLKENHGENEWTIMVNEEDSEKHAEILKRLHDYCLSVLCDIESQDFLEGFGDESILKVRSLLASLQKCSDNAVHKLVEIINHHLK</sequence>
<evidence type="ECO:0000256" key="3">
    <source>
        <dbReference type="ARBA" id="ARBA00038401"/>
    </source>
</evidence>
<gene>
    <name evidence="4" type="ORF">KUF71_004586</name>
</gene>
<proteinExistence type="inferred from homology"/>
<accession>A0AAE1GYX4</accession>
<name>A0AAE1GYX4_9NEOP</name>
<keyword evidence="2" id="KW-0539">Nucleus</keyword>
<evidence type="ECO:0000313" key="4">
    <source>
        <dbReference type="EMBL" id="KAK3911906.1"/>
    </source>
</evidence>
<organism evidence="4 5">
    <name type="scientific">Frankliniella fusca</name>
    <dbReference type="NCBI Taxonomy" id="407009"/>
    <lineage>
        <taxon>Eukaryota</taxon>
        <taxon>Metazoa</taxon>
        <taxon>Ecdysozoa</taxon>
        <taxon>Arthropoda</taxon>
        <taxon>Hexapoda</taxon>
        <taxon>Insecta</taxon>
        <taxon>Pterygota</taxon>
        <taxon>Neoptera</taxon>
        <taxon>Paraneoptera</taxon>
        <taxon>Thysanoptera</taxon>
        <taxon>Terebrantia</taxon>
        <taxon>Thripoidea</taxon>
        <taxon>Thripidae</taxon>
        <taxon>Frankliniella</taxon>
    </lineage>
</organism>
<keyword evidence="5" id="KW-1185">Reference proteome</keyword>
<dbReference type="InterPro" id="IPR011989">
    <property type="entry name" value="ARM-like"/>
</dbReference>
<dbReference type="Gene3D" id="1.25.10.10">
    <property type="entry name" value="Leucine-rich Repeat Variant"/>
    <property type="match status" value="1"/>
</dbReference>
<dbReference type="SUPFAM" id="SSF48371">
    <property type="entry name" value="ARM repeat"/>
    <property type="match status" value="1"/>
</dbReference>
<dbReference type="EMBL" id="JAHWGI010000287">
    <property type="protein sequence ID" value="KAK3911906.1"/>
    <property type="molecule type" value="Genomic_DNA"/>
</dbReference>
<evidence type="ECO:0000256" key="1">
    <source>
        <dbReference type="ARBA" id="ARBA00004123"/>
    </source>
</evidence>
<dbReference type="InterPro" id="IPR052464">
    <property type="entry name" value="Synovial_Prolif_Regulator"/>
</dbReference>
<reference evidence="4" key="1">
    <citation type="submission" date="2021-07" db="EMBL/GenBank/DDBJ databases">
        <authorList>
            <person name="Catto M.A."/>
            <person name="Jacobson A."/>
            <person name="Kennedy G."/>
            <person name="Labadie P."/>
            <person name="Hunt B.G."/>
            <person name="Srinivasan R."/>
        </authorList>
    </citation>
    <scope>NUCLEOTIDE SEQUENCE</scope>
    <source>
        <strain evidence="4">PL_HMW_Pooled</strain>
        <tissue evidence="4">Head</tissue>
    </source>
</reference>
<dbReference type="PANTHER" id="PTHR23424:SF23">
    <property type="entry name" value="PROTEIN SAAL1"/>
    <property type="match status" value="1"/>
</dbReference>
<evidence type="ECO:0000313" key="5">
    <source>
        <dbReference type="Proteomes" id="UP001219518"/>
    </source>
</evidence>
<reference evidence="4" key="2">
    <citation type="journal article" date="2023" name="BMC Genomics">
        <title>Pest status, molecular evolution, and epigenetic factors derived from the genome assembly of Frankliniella fusca, a thysanopteran phytovirus vector.</title>
        <authorList>
            <person name="Catto M.A."/>
            <person name="Labadie P.E."/>
            <person name="Jacobson A.L."/>
            <person name="Kennedy G.G."/>
            <person name="Srinivasan R."/>
            <person name="Hunt B.G."/>
        </authorList>
    </citation>
    <scope>NUCLEOTIDE SEQUENCE</scope>
    <source>
        <strain evidence="4">PL_HMW_Pooled</strain>
    </source>
</reference>
<dbReference type="GO" id="GO:0005654">
    <property type="term" value="C:nucleoplasm"/>
    <property type="evidence" value="ECO:0007669"/>
    <property type="project" value="TreeGrafter"/>
</dbReference>
<dbReference type="AlphaFoldDB" id="A0AAE1GYX4"/>
<dbReference type="InterPro" id="IPR016024">
    <property type="entry name" value="ARM-type_fold"/>
</dbReference>
<comment type="similarity">
    <text evidence="3">Belongs to the SAAL1 family.</text>
</comment>
<dbReference type="Proteomes" id="UP001219518">
    <property type="component" value="Unassembled WGS sequence"/>
</dbReference>